<reference evidence="1" key="2">
    <citation type="journal article" date="2015" name="Fish Shellfish Immunol.">
        <title>Early steps in the European eel (Anguilla anguilla)-Vibrio vulnificus interaction in the gills: Role of the RtxA13 toxin.</title>
        <authorList>
            <person name="Callol A."/>
            <person name="Pajuelo D."/>
            <person name="Ebbesson L."/>
            <person name="Teles M."/>
            <person name="MacKenzie S."/>
            <person name="Amaro C."/>
        </authorList>
    </citation>
    <scope>NUCLEOTIDE SEQUENCE</scope>
</reference>
<evidence type="ECO:0000313" key="1">
    <source>
        <dbReference type="EMBL" id="JAH21965.1"/>
    </source>
</evidence>
<sequence>MSLYNLICPFNSPAQTPICLNKTLCCVRPLTSTILP</sequence>
<name>A0A0E9R0F7_ANGAN</name>
<organism evidence="1">
    <name type="scientific">Anguilla anguilla</name>
    <name type="common">European freshwater eel</name>
    <name type="synonym">Muraena anguilla</name>
    <dbReference type="NCBI Taxonomy" id="7936"/>
    <lineage>
        <taxon>Eukaryota</taxon>
        <taxon>Metazoa</taxon>
        <taxon>Chordata</taxon>
        <taxon>Craniata</taxon>
        <taxon>Vertebrata</taxon>
        <taxon>Euteleostomi</taxon>
        <taxon>Actinopterygii</taxon>
        <taxon>Neopterygii</taxon>
        <taxon>Teleostei</taxon>
        <taxon>Anguilliformes</taxon>
        <taxon>Anguillidae</taxon>
        <taxon>Anguilla</taxon>
    </lineage>
</organism>
<reference evidence="1" key="1">
    <citation type="submission" date="2014-11" db="EMBL/GenBank/DDBJ databases">
        <authorList>
            <person name="Amaro Gonzalez C."/>
        </authorList>
    </citation>
    <scope>NUCLEOTIDE SEQUENCE</scope>
</reference>
<dbReference type="EMBL" id="GBXM01086612">
    <property type="protein sequence ID" value="JAH21965.1"/>
    <property type="molecule type" value="Transcribed_RNA"/>
</dbReference>
<accession>A0A0E9R0F7</accession>
<dbReference type="AlphaFoldDB" id="A0A0E9R0F7"/>
<proteinExistence type="predicted"/>
<protein>
    <submittedName>
        <fullName evidence="1">Uncharacterized protein</fullName>
    </submittedName>
</protein>